<feature type="chain" id="PRO_5041745261" evidence="6">
    <location>
        <begin position="25"/>
        <end position="153"/>
    </location>
</feature>
<evidence type="ECO:0000256" key="6">
    <source>
        <dbReference type="SAM" id="SignalP"/>
    </source>
</evidence>
<feature type="domain" description="Cytochrome c" evidence="7">
    <location>
        <begin position="60"/>
        <end position="151"/>
    </location>
</feature>
<dbReference type="InterPro" id="IPR036909">
    <property type="entry name" value="Cyt_c-like_dom_sf"/>
</dbReference>
<keyword evidence="3 4" id="KW-0408">Iron</keyword>
<evidence type="ECO:0000256" key="2">
    <source>
        <dbReference type="ARBA" id="ARBA00022723"/>
    </source>
</evidence>
<evidence type="ECO:0000256" key="1">
    <source>
        <dbReference type="ARBA" id="ARBA00022617"/>
    </source>
</evidence>
<protein>
    <submittedName>
        <fullName evidence="8">Cytochrome c</fullName>
    </submittedName>
</protein>
<evidence type="ECO:0000313" key="8">
    <source>
        <dbReference type="EMBL" id="WNM58739.1"/>
    </source>
</evidence>
<dbReference type="GO" id="GO:0046872">
    <property type="term" value="F:metal ion binding"/>
    <property type="evidence" value="ECO:0007669"/>
    <property type="project" value="UniProtKB-KW"/>
</dbReference>
<feature type="signal peptide" evidence="6">
    <location>
        <begin position="1"/>
        <end position="24"/>
    </location>
</feature>
<keyword evidence="2 4" id="KW-0479">Metal-binding</keyword>
<evidence type="ECO:0000259" key="7">
    <source>
        <dbReference type="PROSITE" id="PS51007"/>
    </source>
</evidence>
<organism evidence="8 9">
    <name type="scientific">Candidatus Nitrospira allomarina</name>
    <dbReference type="NCBI Taxonomy" id="3020900"/>
    <lineage>
        <taxon>Bacteria</taxon>
        <taxon>Pseudomonadati</taxon>
        <taxon>Nitrospirota</taxon>
        <taxon>Nitrospiria</taxon>
        <taxon>Nitrospirales</taxon>
        <taxon>Nitrospiraceae</taxon>
        <taxon>Nitrospira</taxon>
    </lineage>
</organism>
<dbReference type="GO" id="GO:0020037">
    <property type="term" value="F:heme binding"/>
    <property type="evidence" value="ECO:0007669"/>
    <property type="project" value="InterPro"/>
</dbReference>
<sequence length="153" mass="16425">MTFSMKVLGTLTAAMFLTTGLAIAGPEKDPLPSRVPADKRSEAKKDKSPLYDKAEDASPEIVAEGKALYEGKGTCINCHGKEGNGQGPAGAVLNPGPRDFTNCKFHKKRKDGELMWVIKNGSPGTGMVPLVPATINEEEAWKIIAYERSFCKG</sequence>
<keyword evidence="1 4" id="KW-0349">Heme</keyword>
<name>A0AA96JZK7_9BACT</name>
<gene>
    <name evidence="8" type="ORF">PP769_02935</name>
</gene>
<feature type="region of interest" description="Disordered" evidence="5">
    <location>
        <begin position="25"/>
        <end position="57"/>
    </location>
</feature>
<evidence type="ECO:0000256" key="4">
    <source>
        <dbReference type="PROSITE-ProRule" id="PRU00433"/>
    </source>
</evidence>
<dbReference type="InterPro" id="IPR009056">
    <property type="entry name" value="Cyt_c-like_dom"/>
</dbReference>
<dbReference type="PROSITE" id="PS51007">
    <property type="entry name" value="CYTC"/>
    <property type="match status" value="1"/>
</dbReference>
<dbReference type="EMBL" id="CP116967">
    <property type="protein sequence ID" value="WNM58739.1"/>
    <property type="molecule type" value="Genomic_DNA"/>
</dbReference>
<reference evidence="8 9" key="1">
    <citation type="submission" date="2023-01" db="EMBL/GenBank/DDBJ databases">
        <title>Cultivation and genomic characterization of new, ubiquitous marine nitrite-oxidizing bacteria from the Nitrospirales.</title>
        <authorList>
            <person name="Mueller A.J."/>
            <person name="Daebeler A."/>
            <person name="Herbold C.W."/>
            <person name="Kirkegaard R.H."/>
            <person name="Daims H."/>
        </authorList>
    </citation>
    <scope>NUCLEOTIDE SEQUENCE [LARGE SCALE GENOMIC DNA]</scope>
    <source>
        <strain evidence="8 9">VA</strain>
    </source>
</reference>
<dbReference type="RefSeq" id="WP_312644948.1">
    <property type="nucleotide sequence ID" value="NZ_CP116967.1"/>
</dbReference>
<keyword evidence="9" id="KW-1185">Reference proteome</keyword>
<feature type="compositionally biased region" description="Basic and acidic residues" evidence="5">
    <location>
        <begin position="26"/>
        <end position="56"/>
    </location>
</feature>
<evidence type="ECO:0000313" key="9">
    <source>
        <dbReference type="Proteomes" id="UP001302719"/>
    </source>
</evidence>
<proteinExistence type="predicted"/>
<dbReference type="Pfam" id="PF13442">
    <property type="entry name" value="Cytochrome_CBB3"/>
    <property type="match status" value="1"/>
</dbReference>
<keyword evidence="6" id="KW-0732">Signal</keyword>
<dbReference type="KEGG" id="nall:PP769_02935"/>
<dbReference type="GO" id="GO:0009055">
    <property type="term" value="F:electron transfer activity"/>
    <property type="evidence" value="ECO:0007669"/>
    <property type="project" value="InterPro"/>
</dbReference>
<dbReference type="Proteomes" id="UP001302719">
    <property type="component" value="Chromosome"/>
</dbReference>
<accession>A0AA96JZK7</accession>
<evidence type="ECO:0000256" key="3">
    <source>
        <dbReference type="ARBA" id="ARBA00023004"/>
    </source>
</evidence>
<dbReference type="SUPFAM" id="SSF46626">
    <property type="entry name" value="Cytochrome c"/>
    <property type="match status" value="1"/>
</dbReference>
<evidence type="ECO:0000256" key="5">
    <source>
        <dbReference type="SAM" id="MobiDB-lite"/>
    </source>
</evidence>
<dbReference type="AlphaFoldDB" id="A0AA96JZK7"/>
<dbReference type="Gene3D" id="1.10.760.10">
    <property type="entry name" value="Cytochrome c-like domain"/>
    <property type="match status" value="1"/>
</dbReference>